<gene>
    <name evidence="1" type="ORF">CTI12_AA072860</name>
</gene>
<reference evidence="1 2" key="1">
    <citation type="journal article" date="2018" name="Mol. Plant">
        <title>The genome of Artemisia annua provides insight into the evolution of Asteraceae family and artemisinin biosynthesis.</title>
        <authorList>
            <person name="Shen Q."/>
            <person name="Zhang L."/>
            <person name="Liao Z."/>
            <person name="Wang S."/>
            <person name="Yan T."/>
            <person name="Shi P."/>
            <person name="Liu M."/>
            <person name="Fu X."/>
            <person name="Pan Q."/>
            <person name="Wang Y."/>
            <person name="Lv Z."/>
            <person name="Lu X."/>
            <person name="Zhang F."/>
            <person name="Jiang W."/>
            <person name="Ma Y."/>
            <person name="Chen M."/>
            <person name="Hao X."/>
            <person name="Li L."/>
            <person name="Tang Y."/>
            <person name="Lv G."/>
            <person name="Zhou Y."/>
            <person name="Sun X."/>
            <person name="Brodelius P.E."/>
            <person name="Rose J.K.C."/>
            <person name="Tang K."/>
        </authorList>
    </citation>
    <scope>NUCLEOTIDE SEQUENCE [LARGE SCALE GENOMIC DNA]</scope>
    <source>
        <strain evidence="2">cv. Huhao1</strain>
        <tissue evidence="1">Leaf</tissue>
    </source>
</reference>
<dbReference type="STRING" id="35608.A0A2U1Q5I2"/>
<sequence>MQNLTSPLFVLCRPVLGNRFDRILRPNRIWNRSRTGYTGPGFYASGSEKNRTGLEPDPELGIPDESKRFVYAIKEPETEAVVYVVCVQNLSERSAVDVERVVRCVRPSAVVAQVNEVDFEDVGGEEGCLIPTSSLGVVKRCFLHKIGKDTYENVAGSLVLKEIFGVGFNGHFWAAKRMAEEVGSSFMLAESSSVKLESENHENNQSSEVASGNNFQGRRLLPNNLIPQKASSVMLSGSPRYVISDDYFHSQIVKSLCFHLVQLSGDQITGTSPMNIQPKDDYEAPQYARSVYPLLQDLHGIFSEIPSMGRALAYAQQMFHDVSNGNNIDTQLLSEVYAFRIAVEGLRIALNNAGRMPISKTGKAHQNADFSTLPDEEKSHALLAHALRSQTKNFKSIVAVLDASTLAGLRKHWNTIVPSDLKDTVEELIAESTKDGETANHSDKKRGLKNKPVVAVGAGATAVVGASSLSKAVPASTLLKVVTFKVPWSLNLIMTQTQKLISISISKFLGPSKILVPGLFKTGVNTSSSMKAVASAEKIRAVVHSIIASAEKTSLQAMRSAFYEIMRSRQVRPIGVLPWATFGCSVATCTGLLTYGDSIECAVESVPSARSIASLGRGIVRLQQASQAVEQTEISRVQKSIELLFNRFKRWKLAP</sequence>
<evidence type="ECO:0000313" key="2">
    <source>
        <dbReference type="Proteomes" id="UP000245207"/>
    </source>
</evidence>
<accession>A0A2U1Q5I2</accession>
<dbReference type="PANTHER" id="PTHR36020">
    <property type="entry name" value="TRANSMEMBRANE PROTEIN"/>
    <property type="match status" value="1"/>
</dbReference>
<dbReference type="PANTHER" id="PTHR36020:SF1">
    <property type="entry name" value="TRANSMEMBRANE PROTEIN"/>
    <property type="match status" value="1"/>
</dbReference>
<comment type="caution">
    <text evidence="1">The sequence shown here is derived from an EMBL/GenBank/DDBJ whole genome shotgun (WGS) entry which is preliminary data.</text>
</comment>
<name>A0A2U1Q5I2_ARTAN</name>
<organism evidence="1 2">
    <name type="scientific">Artemisia annua</name>
    <name type="common">Sweet wormwood</name>
    <dbReference type="NCBI Taxonomy" id="35608"/>
    <lineage>
        <taxon>Eukaryota</taxon>
        <taxon>Viridiplantae</taxon>
        <taxon>Streptophyta</taxon>
        <taxon>Embryophyta</taxon>
        <taxon>Tracheophyta</taxon>
        <taxon>Spermatophyta</taxon>
        <taxon>Magnoliopsida</taxon>
        <taxon>eudicotyledons</taxon>
        <taxon>Gunneridae</taxon>
        <taxon>Pentapetalae</taxon>
        <taxon>asterids</taxon>
        <taxon>campanulids</taxon>
        <taxon>Asterales</taxon>
        <taxon>Asteraceae</taxon>
        <taxon>Asteroideae</taxon>
        <taxon>Anthemideae</taxon>
        <taxon>Artemisiinae</taxon>
        <taxon>Artemisia</taxon>
    </lineage>
</organism>
<evidence type="ECO:0008006" key="3">
    <source>
        <dbReference type="Google" id="ProtNLM"/>
    </source>
</evidence>
<keyword evidence="2" id="KW-1185">Reference proteome</keyword>
<dbReference type="OrthoDB" id="1908857at2759"/>
<dbReference type="Proteomes" id="UP000245207">
    <property type="component" value="Unassembled WGS sequence"/>
</dbReference>
<dbReference type="EMBL" id="PKPP01000401">
    <property type="protein sequence ID" value="PWA93233.1"/>
    <property type="molecule type" value="Genomic_DNA"/>
</dbReference>
<proteinExistence type="predicted"/>
<dbReference type="AlphaFoldDB" id="A0A2U1Q5I2"/>
<protein>
    <recommendedName>
        <fullName evidence="3">Transmembrane protein</fullName>
    </recommendedName>
</protein>
<evidence type="ECO:0000313" key="1">
    <source>
        <dbReference type="EMBL" id="PWA93233.1"/>
    </source>
</evidence>